<dbReference type="InterPro" id="IPR011050">
    <property type="entry name" value="Pectin_lyase_fold/virulence"/>
</dbReference>
<dbReference type="InterPro" id="IPR012334">
    <property type="entry name" value="Pectin_lyas_fold"/>
</dbReference>
<reference evidence="6 7" key="1">
    <citation type="submission" date="2024-09" db="EMBL/GenBank/DDBJ databases">
        <authorList>
            <person name="Lee S.D."/>
        </authorList>
    </citation>
    <scope>NUCLEOTIDE SEQUENCE [LARGE SCALE GENOMIC DNA]</scope>
    <source>
        <strain evidence="6 7">N1-1</strain>
    </source>
</reference>
<comment type="caution">
    <text evidence="6">The sequence shown here is derived from an EMBL/GenBank/DDBJ whole genome shotgun (WGS) entry which is preliminary data.</text>
</comment>
<name>A0ABV6VB36_9ACTN</name>
<keyword evidence="3" id="KW-1133">Transmembrane helix</keyword>
<keyword evidence="4" id="KW-0732">Signal</keyword>
<feature type="signal peptide" evidence="4">
    <location>
        <begin position="1"/>
        <end position="32"/>
    </location>
</feature>
<feature type="region of interest" description="Disordered" evidence="2">
    <location>
        <begin position="648"/>
        <end position="682"/>
    </location>
</feature>
<feature type="transmembrane region" description="Helical" evidence="3">
    <location>
        <begin position="590"/>
        <end position="610"/>
    </location>
</feature>
<dbReference type="PANTHER" id="PTHR22990">
    <property type="entry name" value="F-BOX ONLY PROTEIN"/>
    <property type="match status" value="1"/>
</dbReference>
<feature type="chain" id="PRO_5046633902" evidence="4">
    <location>
        <begin position="33"/>
        <end position="682"/>
    </location>
</feature>
<feature type="domain" description="Right handed beta helix" evidence="5">
    <location>
        <begin position="319"/>
        <end position="408"/>
    </location>
</feature>
<organism evidence="6 7">
    <name type="scientific">Streptacidiphilus alkalitolerans</name>
    <dbReference type="NCBI Taxonomy" id="3342712"/>
    <lineage>
        <taxon>Bacteria</taxon>
        <taxon>Bacillati</taxon>
        <taxon>Actinomycetota</taxon>
        <taxon>Actinomycetes</taxon>
        <taxon>Kitasatosporales</taxon>
        <taxon>Streptomycetaceae</taxon>
        <taxon>Streptacidiphilus</taxon>
    </lineage>
</organism>
<evidence type="ECO:0000256" key="2">
    <source>
        <dbReference type="SAM" id="MobiDB-lite"/>
    </source>
</evidence>
<dbReference type="Gene3D" id="2.160.20.10">
    <property type="entry name" value="Single-stranded right-handed beta-helix, Pectin lyase-like"/>
    <property type="match status" value="2"/>
</dbReference>
<keyword evidence="3" id="KW-0472">Membrane</keyword>
<dbReference type="InterPro" id="IPR051550">
    <property type="entry name" value="SCF-Subunits/Alg-Epimerases"/>
</dbReference>
<dbReference type="SMART" id="SM00710">
    <property type="entry name" value="PbH1"/>
    <property type="match status" value="11"/>
</dbReference>
<feature type="region of interest" description="Disordered" evidence="2">
    <location>
        <begin position="270"/>
        <end position="290"/>
    </location>
</feature>
<evidence type="ECO:0000256" key="4">
    <source>
        <dbReference type="SAM" id="SignalP"/>
    </source>
</evidence>
<proteinExistence type="predicted"/>
<accession>A0ABV6VB36</accession>
<gene>
    <name evidence="6" type="ORF">ACEZDG_16830</name>
</gene>
<evidence type="ECO:0000313" key="7">
    <source>
        <dbReference type="Proteomes" id="UP001592582"/>
    </source>
</evidence>
<evidence type="ECO:0000259" key="5">
    <source>
        <dbReference type="Pfam" id="PF13229"/>
    </source>
</evidence>
<sequence>MTSRTGNSMRTRLTATALTATALTALALAALAGPAAVGAAADTPDSTVPVAAAPPLDATTAAKESAVLAAEDRRLSQLRSVVSVAPLHGDAWKSPYRLATASGYTLVLTSRKAAYTVADLLKLAPETFVRQADGSYLLLESIYVDNGAKLNLTAPGGLTLRMASNVNGFVSIVAFGGSLSMVGSVQQPLRITSWDARTAKPDTDPTDGRAYIRAIGGTFTMEHVEASDLGFWSGRTGGISLTGTDRPNTGSTQGPTPYVSVHGKVARKDSKAAQKLQKGKDAAKSTDNLGTSGVDSLPAGAIATPGSQFDVGGLSYVSATISDSTITGDAYGLFVSSANGVQISRTKISGSLVDGLVLYRFATQVVLEKVDSSRNQGDGFVLARAAQEIRISGSTANQNSGNGFTLNGQPLATGPSASGGPVGSYGNNTIANSTANDNGHYGVEVLGGMNINIDNNAIAGNTMGIVVRRDSQKVSLVGNILTAQQREGISIRDGNTGATVSGNIVTGAQTGIYLRDSTAEITGNTVKGAALHAVTLVGKDSGAKVSDNVLSGVGTSAVSSSRSEGSRLVGSNDTIGWHNTTPLLTRMLRLLHPTTLVWIGVFLLIVVAGVKGRRTRRMHTSGSSRDLLAGLPYQDKTPLPQVILGELATPGSESSGRHAAQPAAQGTAQAAARGSDRLEPVG</sequence>
<dbReference type="EMBL" id="JBHEZX010000006">
    <property type="protein sequence ID" value="MFC1410928.1"/>
    <property type="molecule type" value="Genomic_DNA"/>
</dbReference>
<keyword evidence="3" id="KW-0812">Transmembrane</keyword>
<dbReference type="InterPro" id="IPR039448">
    <property type="entry name" value="Beta_helix"/>
</dbReference>
<keyword evidence="1" id="KW-0677">Repeat</keyword>
<dbReference type="Pfam" id="PF13229">
    <property type="entry name" value="Beta_helix"/>
    <property type="match status" value="2"/>
</dbReference>
<dbReference type="RefSeq" id="WP_380509544.1">
    <property type="nucleotide sequence ID" value="NZ_JBHEZX010000006.1"/>
</dbReference>
<dbReference type="Proteomes" id="UP001592582">
    <property type="component" value="Unassembled WGS sequence"/>
</dbReference>
<dbReference type="SUPFAM" id="SSF51126">
    <property type="entry name" value="Pectin lyase-like"/>
    <property type="match status" value="1"/>
</dbReference>
<keyword evidence="7" id="KW-1185">Reference proteome</keyword>
<evidence type="ECO:0000256" key="3">
    <source>
        <dbReference type="SAM" id="Phobius"/>
    </source>
</evidence>
<dbReference type="PANTHER" id="PTHR22990:SF15">
    <property type="entry name" value="F-BOX ONLY PROTEIN 10"/>
    <property type="match status" value="1"/>
</dbReference>
<feature type="compositionally biased region" description="Low complexity" evidence="2">
    <location>
        <begin position="659"/>
        <end position="672"/>
    </location>
</feature>
<dbReference type="InterPro" id="IPR006626">
    <property type="entry name" value="PbH1"/>
</dbReference>
<feature type="domain" description="Right handed beta helix" evidence="5">
    <location>
        <begin position="423"/>
        <end position="549"/>
    </location>
</feature>
<feature type="compositionally biased region" description="Basic and acidic residues" evidence="2">
    <location>
        <begin position="270"/>
        <end position="284"/>
    </location>
</feature>
<evidence type="ECO:0000313" key="6">
    <source>
        <dbReference type="EMBL" id="MFC1410928.1"/>
    </source>
</evidence>
<evidence type="ECO:0000256" key="1">
    <source>
        <dbReference type="ARBA" id="ARBA00022737"/>
    </source>
</evidence>
<protein>
    <submittedName>
        <fullName evidence="6">Right-handed parallel beta-helix repeat-containing protein</fullName>
    </submittedName>
</protein>